<keyword evidence="2" id="KW-1185">Reference proteome</keyword>
<comment type="caution">
    <text evidence="1">The sequence shown here is derived from an EMBL/GenBank/DDBJ whole genome shotgun (WGS) entry which is preliminary data.</text>
</comment>
<sequence>MSFITSYSNEKEHLIDTLFSYHQYKMPDGRQFYEATVQELKQFLNSRITTFCDDHTTSC</sequence>
<proteinExistence type="predicted"/>
<evidence type="ECO:0000313" key="2">
    <source>
        <dbReference type="Proteomes" id="UP001148125"/>
    </source>
</evidence>
<evidence type="ECO:0000313" key="1">
    <source>
        <dbReference type="EMBL" id="MDE5414820.1"/>
    </source>
</evidence>
<dbReference type="EMBL" id="JAOTPO010000011">
    <property type="protein sequence ID" value="MDE5414820.1"/>
    <property type="molecule type" value="Genomic_DNA"/>
</dbReference>
<organism evidence="1 2">
    <name type="scientific">Alkalihalobacterium chitinilyticum</name>
    <dbReference type="NCBI Taxonomy" id="2980103"/>
    <lineage>
        <taxon>Bacteria</taxon>
        <taxon>Bacillati</taxon>
        <taxon>Bacillota</taxon>
        <taxon>Bacilli</taxon>
        <taxon>Bacillales</taxon>
        <taxon>Bacillaceae</taxon>
        <taxon>Alkalihalobacterium</taxon>
    </lineage>
</organism>
<gene>
    <name evidence="1" type="ORF">N7Z68_15785</name>
</gene>
<name>A0ABT5VHA3_9BACI</name>
<evidence type="ECO:0008006" key="3">
    <source>
        <dbReference type="Google" id="ProtNLM"/>
    </source>
</evidence>
<accession>A0ABT5VHA3</accession>
<dbReference type="Proteomes" id="UP001148125">
    <property type="component" value="Unassembled WGS sequence"/>
</dbReference>
<protein>
    <recommendedName>
        <fullName evidence="3">Fur-regulated basic protein FbpA</fullName>
    </recommendedName>
</protein>
<dbReference type="RefSeq" id="WP_275119429.1">
    <property type="nucleotide sequence ID" value="NZ_JAOTPO010000011.1"/>
</dbReference>
<reference evidence="1" key="1">
    <citation type="submission" date="2024-05" db="EMBL/GenBank/DDBJ databases">
        <title>Alkalihalobacillus sp. strain MEB203 novel alkaliphilic bacterium from Lonar Lake, India.</title>
        <authorList>
            <person name="Joshi A."/>
            <person name="Thite S."/>
            <person name="Mengade P."/>
        </authorList>
    </citation>
    <scope>NUCLEOTIDE SEQUENCE</scope>
    <source>
        <strain evidence="1">MEB 203</strain>
    </source>
</reference>